<dbReference type="Gene3D" id="1.10.238.10">
    <property type="entry name" value="EF-hand"/>
    <property type="match status" value="1"/>
</dbReference>
<dbReference type="OrthoDB" id="364016at2759"/>
<dbReference type="GeneID" id="15805586"/>
<organism evidence="2 3">
    <name type="scientific">Theileria equi strain WA</name>
    <dbReference type="NCBI Taxonomy" id="1537102"/>
    <lineage>
        <taxon>Eukaryota</taxon>
        <taxon>Sar</taxon>
        <taxon>Alveolata</taxon>
        <taxon>Apicomplexa</taxon>
        <taxon>Aconoidasida</taxon>
        <taxon>Piroplasmida</taxon>
        <taxon>Theileriidae</taxon>
        <taxon>Theileria</taxon>
    </lineage>
</organism>
<evidence type="ECO:0000313" key="2">
    <source>
        <dbReference type="EMBL" id="AFZ81517.1"/>
    </source>
</evidence>
<feature type="domain" description="EF-hand" evidence="1">
    <location>
        <begin position="471"/>
        <end position="506"/>
    </location>
</feature>
<dbReference type="InterPro" id="IPR011992">
    <property type="entry name" value="EF-hand-dom_pair"/>
</dbReference>
<dbReference type="SUPFAM" id="SSF47473">
    <property type="entry name" value="EF-hand"/>
    <property type="match status" value="1"/>
</dbReference>
<reference evidence="2 3" key="1">
    <citation type="journal article" date="2012" name="BMC Genomics">
        <title>Comparative genomic analysis and phylogenetic position of Theileria equi.</title>
        <authorList>
            <person name="Kappmeyer L.S."/>
            <person name="Thiagarajan M."/>
            <person name="Herndon D.R."/>
            <person name="Ramsay J.D."/>
            <person name="Caler E."/>
            <person name="Djikeng A."/>
            <person name="Gillespie J.J."/>
            <person name="Lau A.O."/>
            <person name="Roalson E.H."/>
            <person name="Silva J.C."/>
            <person name="Silva M.G."/>
            <person name="Suarez C.E."/>
            <person name="Ueti M.W."/>
            <person name="Nene V.M."/>
            <person name="Mealey R.H."/>
            <person name="Knowles D.P."/>
            <person name="Brayton K.A."/>
        </authorList>
    </citation>
    <scope>NUCLEOTIDE SEQUENCE [LARGE SCALE GENOMIC DNA]</scope>
    <source>
        <strain evidence="2 3">WA</strain>
    </source>
</reference>
<dbReference type="GO" id="GO:0005509">
    <property type="term" value="F:calcium ion binding"/>
    <property type="evidence" value="ECO:0007669"/>
    <property type="project" value="InterPro"/>
</dbReference>
<evidence type="ECO:0000259" key="1">
    <source>
        <dbReference type="PROSITE" id="PS50222"/>
    </source>
</evidence>
<dbReference type="PROSITE" id="PS50222">
    <property type="entry name" value="EF_HAND_2"/>
    <property type="match status" value="1"/>
</dbReference>
<dbReference type="Pfam" id="PF13405">
    <property type="entry name" value="EF-hand_6"/>
    <property type="match status" value="1"/>
</dbReference>
<protein>
    <recommendedName>
        <fullName evidence="1">EF-hand domain-containing protein</fullName>
    </recommendedName>
</protein>
<dbReference type="Proteomes" id="UP000031512">
    <property type="component" value="Chromosome 3"/>
</dbReference>
<dbReference type="RefSeq" id="XP_004831183.1">
    <property type="nucleotide sequence ID" value="XM_004831126.1"/>
</dbReference>
<proteinExistence type="predicted"/>
<dbReference type="VEuPathDB" id="PiroplasmaDB:BEWA_009300"/>
<keyword evidence="3" id="KW-1185">Reference proteome</keyword>
<gene>
    <name evidence="2" type="ORF">BEWA_009300</name>
</gene>
<dbReference type="AlphaFoldDB" id="L0B0Y0"/>
<evidence type="ECO:0000313" key="3">
    <source>
        <dbReference type="Proteomes" id="UP000031512"/>
    </source>
</evidence>
<accession>L0B0Y0</accession>
<dbReference type="STRING" id="1537102.L0B0Y0"/>
<dbReference type="EMBL" id="CP001670">
    <property type="protein sequence ID" value="AFZ81517.1"/>
    <property type="molecule type" value="Genomic_DNA"/>
</dbReference>
<dbReference type="eggNOG" id="ENOG502SZU0">
    <property type="taxonomic scope" value="Eukaryota"/>
</dbReference>
<sequence>MFGILRPSAILKSVGPIRSLFPTVNDCLKLFEGGSSPQAADLYNALRYLTQTHVNSRDALNDSRISDFLNHVDTAIPTLNTSYLGNYALRMKALLQVARMTKNEETKQKALKIIENIAASILEKDAPATDLAKVAYVAAQAGVDNPQLNESAKRKVTLQIDNIPPNVLNMALTLGRQADSDLRVFTSLLVEKLTELTDRFTAEDVVNTIKTLADKRILKGFLLRRLSTLITDNLDQFSKQQLSLSLLGLAECKFLTHACFMDVFSSLRPQLNELNVSQKILVAYAGCFANIDPNNKNMLDLVKSIDSTIHLDSLAAKYIYSCAYYKHYEHTLQETLDKILSKELRLQTRESLLLKEAIDAISNDTDSITVTITNSVENWFDRCEDFKMKLLEGNRMFSDVKKILSDSDLHFEPLQRVGPVLVDLVDHENKRCIMVEVPIIYNDHTLNTRLLGKLGYRCHVVRYWGWRQASSQREELCCVFRLFDRNREGKLSLTQFKQMLQAIGIYLTKQELEFLEYEGHIRGGFSLQDLYAIGEVFYNDTVIKEKVKQSLRSHFPGSTKISKETLERLLITLGAQLRVGRSEVQQFLKFYVGDGREDMDFDRFIELVLSE</sequence>
<name>L0B0Y0_THEEQ</name>
<dbReference type="KEGG" id="beq:BEWA_009300"/>
<dbReference type="InterPro" id="IPR002048">
    <property type="entry name" value="EF_hand_dom"/>
</dbReference>